<dbReference type="SMART" id="SM00949">
    <property type="entry name" value="PAZ"/>
    <property type="match status" value="1"/>
</dbReference>
<dbReference type="EMBL" id="LSMT01000589">
    <property type="protein sequence ID" value="PFX15972.1"/>
    <property type="molecule type" value="Genomic_DNA"/>
</dbReference>
<keyword evidence="12" id="KW-0460">Magnesium</keyword>
<dbReference type="SMART" id="SM00535">
    <property type="entry name" value="RIBOc"/>
    <property type="match status" value="2"/>
</dbReference>
<evidence type="ECO:0000256" key="17">
    <source>
        <dbReference type="SAM" id="MobiDB-lite"/>
    </source>
</evidence>
<dbReference type="InterPro" id="IPR038248">
    <property type="entry name" value="Dicer_dimer_sf"/>
</dbReference>
<dbReference type="GO" id="GO:0005634">
    <property type="term" value="C:nucleus"/>
    <property type="evidence" value="ECO:0007669"/>
    <property type="project" value="TreeGrafter"/>
</dbReference>
<dbReference type="InterPro" id="IPR048512">
    <property type="entry name" value="Dicer_platform"/>
</dbReference>
<dbReference type="Gene3D" id="3.30.710.10">
    <property type="entry name" value="Potassium Channel Kv1.1, Chain A"/>
    <property type="match status" value="1"/>
</dbReference>
<evidence type="ECO:0000313" key="22">
    <source>
        <dbReference type="EMBL" id="PFX15972.1"/>
    </source>
</evidence>
<dbReference type="InterPro" id="IPR015915">
    <property type="entry name" value="Kelch-typ_b-propeller"/>
</dbReference>
<dbReference type="InterPro" id="IPR011333">
    <property type="entry name" value="SKP1/BTB/POZ_sf"/>
</dbReference>
<evidence type="ECO:0000256" key="3">
    <source>
        <dbReference type="ARBA" id="ARBA00022441"/>
    </source>
</evidence>
<dbReference type="InterPro" id="IPR048513">
    <property type="entry name" value="Dicer_PBD"/>
</dbReference>
<dbReference type="SUPFAM" id="SSF69065">
    <property type="entry name" value="RNase III domain-like"/>
    <property type="match status" value="2"/>
</dbReference>
<dbReference type="GO" id="GO:0005524">
    <property type="term" value="F:ATP binding"/>
    <property type="evidence" value="ECO:0007669"/>
    <property type="project" value="UniProtKB-KW"/>
</dbReference>
<dbReference type="PROSITE" id="PS00517">
    <property type="entry name" value="RNASE_3_1"/>
    <property type="match status" value="1"/>
</dbReference>
<dbReference type="PANTHER" id="PTHR14950">
    <property type="entry name" value="DICER-RELATED"/>
    <property type="match status" value="1"/>
</dbReference>
<feature type="domain" description="Dicer dsRNA-binding fold" evidence="21">
    <location>
        <begin position="1170"/>
        <end position="1277"/>
    </location>
</feature>
<dbReference type="GO" id="GO:0004386">
    <property type="term" value="F:helicase activity"/>
    <property type="evidence" value="ECO:0007669"/>
    <property type="project" value="UniProtKB-KW"/>
</dbReference>
<dbReference type="STRING" id="50429.A0A2B4RI94"/>
<dbReference type="Pfam" id="PF01344">
    <property type="entry name" value="Kelch_1"/>
    <property type="match status" value="1"/>
</dbReference>
<protein>
    <submittedName>
        <fullName evidence="22">Endoribonuclease Dicer</fullName>
    </submittedName>
</protein>
<evidence type="ECO:0000256" key="9">
    <source>
        <dbReference type="ARBA" id="ARBA00022801"/>
    </source>
</evidence>
<dbReference type="InterPro" id="IPR044441">
    <property type="entry name" value="DICER_DSRM"/>
</dbReference>
<dbReference type="SUPFAM" id="SSF101690">
    <property type="entry name" value="PAZ domain"/>
    <property type="match status" value="1"/>
</dbReference>
<accession>A0A2B4RI94</accession>
<dbReference type="InterPro" id="IPR027417">
    <property type="entry name" value="P-loop_NTPase"/>
</dbReference>
<evidence type="ECO:0000256" key="8">
    <source>
        <dbReference type="ARBA" id="ARBA00022759"/>
    </source>
</evidence>
<evidence type="ECO:0000256" key="12">
    <source>
        <dbReference type="ARBA" id="ARBA00022842"/>
    </source>
</evidence>
<dbReference type="Gene3D" id="3.40.50.300">
    <property type="entry name" value="P-loop containing nucleotide triphosphate hydrolases"/>
    <property type="match status" value="2"/>
</dbReference>
<keyword evidence="4" id="KW-0540">Nuclease</keyword>
<dbReference type="InterPro" id="IPR011043">
    <property type="entry name" value="Gal_Oxase/kelch_b-propeller"/>
</dbReference>
<dbReference type="GO" id="GO:0003723">
    <property type="term" value="F:RNA binding"/>
    <property type="evidence" value="ECO:0007669"/>
    <property type="project" value="UniProtKB-UniRule"/>
</dbReference>
<dbReference type="PROSITE" id="PS50097">
    <property type="entry name" value="BTB"/>
    <property type="match status" value="1"/>
</dbReference>
<evidence type="ECO:0000256" key="5">
    <source>
        <dbReference type="ARBA" id="ARBA00022723"/>
    </source>
</evidence>
<keyword evidence="10" id="KW-0347">Helicase</keyword>
<reference evidence="23" key="1">
    <citation type="journal article" date="2017" name="bioRxiv">
        <title>Comparative analysis of the genomes of Stylophora pistillata and Acropora digitifera provides evidence for extensive differences between species of corals.</title>
        <authorList>
            <person name="Voolstra C.R."/>
            <person name="Li Y."/>
            <person name="Liew Y.J."/>
            <person name="Baumgarten S."/>
            <person name="Zoccola D."/>
            <person name="Flot J.-F."/>
            <person name="Tambutte S."/>
            <person name="Allemand D."/>
            <person name="Aranda M."/>
        </authorList>
    </citation>
    <scope>NUCLEOTIDE SEQUENCE [LARGE SCALE GENOMIC DNA]</scope>
</reference>
<name>A0A2B4RI94_STYPI</name>
<feature type="region of interest" description="Disordered" evidence="17">
    <location>
        <begin position="2007"/>
        <end position="2027"/>
    </location>
</feature>
<keyword evidence="11" id="KW-0067">ATP-binding</keyword>
<feature type="domain" description="PAZ" evidence="20">
    <location>
        <begin position="1481"/>
        <end position="1604"/>
    </location>
</feature>
<evidence type="ECO:0000256" key="15">
    <source>
        <dbReference type="ARBA" id="ARBA00023211"/>
    </source>
</evidence>
<evidence type="ECO:0000259" key="18">
    <source>
        <dbReference type="PROSITE" id="PS50097"/>
    </source>
</evidence>
<sequence length="2314" mass="263796">MIKIDSKDAGSCIQCNSHRPSNEDFKSGIAKETLDQPFDVTLVAEDVEFKAHKQILSKASPFFEKLLNSEMKESKEGVIRLEMFTEAVMRNTLKFIYSGQVEIEAEEAREMIAMADFLFLHDLKALAEGVLAPKLELNISNCLSNYYFFERYQSEQLSSMSKKFVLKNFSTISKTDAFLNLSSKEIEMWISEDEIDVNAEKDVFEIILAWIKRDRRRRNNCFAELFSRVRLVYVSRDFLCNNIVTDDLVKDNGCLGLVEEALKLIDSEDFDNPLIARPRRSLETSVLLCYGSKDVVCYFPQEHKWCRMGEMPPKYIRNGPVFSCHGKLYGTVLESVASNEQYWKHVCYNPYGNSWVQLPSIEENRYMRQIFIKDEDEIYALEAEPCTNRAKHFDDFCRLHARRLFCDEEKHIFSITKYKPDSNSWELIGKLNHLHSREDMCIVAHDDFVYFIGGIKWQQGNKCTLVSDVERYHLGKQQWDKIPNTQVVRDWTYGAAVGGKIFIAGGINAGETIQPCEVYNPETNEWQFIASFKCLDFRPKDLRNLLSIDGNLYALLLKWCKKTRKEKDWDEMERAQEMSFVWPHHSVDIAERVLASEQSCVVCVSRDKSKTFIAFNVCQEFWRRNVKCGKMILLVDDEKATIVEPFLTGISNQSLLSVKAFFKKPGVEDEWNCSFSMCDIIVTTGEAFAQRLIARTMELSLCSLIIFDQCHLVLNQEHHFAIILQKMKESNLESRPHIMGLSSQILCHQDCSEDMEIFLTSLEQIFNCRTLISSDLLALNQYGEYTEMEIGCFICSHVQDPHIFNLSKIFERALFFLKDYRMNQVTETCVIFARHILTEGHRVLLLLGSWCTWYMAKITVREIDKLEKKSVDCEIVLILQFCRTQIRLVISILEQEKLEVSVNDLTDLGSILLSRTSMHLKPEHQEVNNSVPTLGTNQGLYEEPLQSCESCLIDKVSSSESQDILQGPNTQSLNLQTSYGTKNQCNDPLCVILVPSTIIAKALNSLLNKLSNAVVKYSFLKSACIHGNKAKEEMKESSFSDEVDENVMVCVQDGSFNVLIATFEIEQELYAKRCSLLIRLGMPNTYENYYSVKSKLKSAGGSLVVLVREEELAETEAKYQIFQRIEKLLWERCPNSRPPGHETRKLFQESQADVYQPLGEGGAKVELLSSIALVNSYCGKFPSSGVGYPVPVCRMQEVWSNKEVQFVATLFLPRNSPVYQPIKGSVTLKTTDINEDTMRKAKVKSEMLAALEACRLLHKREELTDDLQPLFRWHAYNLTVQHEPCDCEVADGGVGVDGTVTRNRAYKRKFPTLLENNFPVCGEPCYVYSLTMELTKPWNFERALRSRSKAKATSDSYSIGVLSRKPLPKLPRIAIFDRAGEVTVTVTECCPQSIFLTADQLSLLQRFTEYVFKEIARPKKESSATFLSFDPTIAFSGYYILFLKDASSSRSLAGLSSNNHKEVAFDFMFSLEDKLGCFKNPVYSGPPDITDAEIFRDTVVTATYNEKRSHYYVADICYDLSPSDPFPNIEVAGTFAEYVKIRYDVEVSLDQPMLDVDHTSSRLNFLLPNYENFKGQHPRIPEKNSKRSRKSKVYLIPELCSIHPVPGHLWRQLSNLPAVLYRIESLLVAEELRCWVVRDLGIGVVDWPKDVPLPPVTVGETMGEEILPAIGSSAVESNGKRSSQVALVNLTSPFSAQLPEVFMDLKISNQVELTEKSAAKSLAGGLSNGARESCLSMSSETFLVEHSCAETECKPLFRPAPHQGLLIPSKEKEDFWPNKLSDLNVPLPTERRAFDCDSIPANDKESEVSAVSIWTDPVLSNLYRTCGPPSSLILRALTTTLAGDVFSLERLEVLGDSFVKYAISSSVFFKHRYENEGVLSFLRGIKVRNRQLFYLARQRGLPSYMFTRVFNPLVNWLPPGFYLDNDSNAENSGYDHHSVISDTFLDEVDDEEDDDSIFAETESSGYNSDCRQGESPDVQLNSYLHDGAFKFLEWLGMEIERDEKDENLVHKPSSDDSAGDAVPKPASTMCHHYTSHVPQQASETLQENLSLLDDETVPSASIGRLSSEHESTADEFKDVEEALHYLFHDKSLLVQAFTHSSLPGDYNSVRNSYEQLEFLGDALLDFLVTRYLYVNHRHMSPGELTDLRTALVNNYSFAVLAVKLGFPRHLRSCSPQLFGMVNKFMVKLKEKERKHARTHRKNDEIYSSVFVMETEGRDDPEQVELPKVLGDLFEAVAGAMYLDCGADIEMVWEVYLPILKPSMDYYSEHPPMSAIRRLLEMKPYAAKFSYVPLVYLFITFMTMERFRNEDERLS</sequence>
<keyword evidence="15" id="KW-0464">Manganese</keyword>
<dbReference type="Pfam" id="PF07707">
    <property type="entry name" value="BACK"/>
    <property type="match status" value="1"/>
</dbReference>
<evidence type="ECO:0000256" key="4">
    <source>
        <dbReference type="ARBA" id="ARBA00022722"/>
    </source>
</evidence>
<dbReference type="GO" id="GO:0031054">
    <property type="term" value="P:pre-miRNA processing"/>
    <property type="evidence" value="ECO:0007669"/>
    <property type="project" value="InterPro"/>
</dbReference>
<dbReference type="Gene3D" id="1.10.1520.10">
    <property type="entry name" value="Ribonuclease III domain"/>
    <property type="match status" value="2"/>
</dbReference>
<keyword evidence="13 16" id="KW-0694">RNA-binding</keyword>
<evidence type="ECO:0000256" key="2">
    <source>
        <dbReference type="ARBA" id="ARBA00001946"/>
    </source>
</evidence>
<evidence type="ECO:0000256" key="1">
    <source>
        <dbReference type="ARBA" id="ARBA00001936"/>
    </source>
</evidence>
<dbReference type="GO" id="GO:0006309">
    <property type="term" value="P:apoptotic DNA fragmentation"/>
    <property type="evidence" value="ECO:0007669"/>
    <property type="project" value="TreeGrafter"/>
</dbReference>
<dbReference type="SMART" id="SM00225">
    <property type="entry name" value="BTB"/>
    <property type="match status" value="1"/>
</dbReference>
<dbReference type="Pfam" id="PF03368">
    <property type="entry name" value="Dicer_dimer"/>
    <property type="match status" value="1"/>
</dbReference>
<comment type="caution">
    <text evidence="22">The sequence shown here is derived from an EMBL/GenBank/DDBJ whole genome shotgun (WGS) entry which is preliminary data.</text>
</comment>
<dbReference type="InterPro" id="IPR005034">
    <property type="entry name" value="Dicer_dimerisation"/>
</dbReference>
<proteinExistence type="predicted"/>
<dbReference type="CDD" id="cd18186">
    <property type="entry name" value="BTB_POZ_ZBTB_KLHL-like"/>
    <property type="match status" value="1"/>
</dbReference>
<gene>
    <name evidence="22" type="primary">DICER1</name>
    <name evidence="22" type="ORF">AWC38_SpisGene19787</name>
</gene>
<feature type="domain" description="RNase III" evidence="19">
    <location>
        <begin position="2076"/>
        <end position="2245"/>
    </location>
</feature>
<dbReference type="Gene3D" id="3.30.160.380">
    <property type="entry name" value="Dicer dimerisation domain"/>
    <property type="match status" value="1"/>
</dbReference>
<dbReference type="Pfam" id="PF00651">
    <property type="entry name" value="BTB"/>
    <property type="match status" value="1"/>
</dbReference>
<feature type="domain" description="RNase III" evidence="19">
    <location>
        <begin position="1832"/>
        <end position="1905"/>
    </location>
</feature>
<evidence type="ECO:0000256" key="6">
    <source>
        <dbReference type="ARBA" id="ARBA00022737"/>
    </source>
</evidence>
<dbReference type="Pfam" id="PF20932">
    <property type="entry name" value="Dicer_dsRBD"/>
    <property type="match status" value="1"/>
</dbReference>
<dbReference type="Pfam" id="PF20930">
    <property type="entry name" value="Dicer_PBD"/>
    <property type="match status" value="1"/>
</dbReference>
<keyword evidence="5" id="KW-0479">Metal-binding</keyword>
<dbReference type="InterPro" id="IPR003100">
    <property type="entry name" value="PAZ_dom"/>
</dbReference>
<keyword evidence="8" id="KW-0255">Endonuclease</keyword>
<dbReference type="GO" id="GO:0004525">
    <property type="term" value="F:ribonuclease III activity"/>
    <property type="evidence" value="ECO:0007669"/>
    <property type="project" value="InterPro"/>
</dbReference>
<dbReference type="PROSITE" id="PS51327">
    <property type="entry name" value="DICER_DSRBF"/>
    <property type="match status" value="1"/>
</dbReference>
<evidence type="ECO:0000256" key="13">
    <source>
        <dbReference type="ARBA" id="ARBA00022884"/>
    </source>
</evidence>
<organism evidence="22 23">
    <name type="scientific">Stylophora pistillata</name>
    <name type="common">Smooth cauliflower coral</name>
    <dbReference type="NCBI Taxonomy" id="50429"/>
    <lineage>
        <taxon>Eukaryota</taxon>
        <taxon>Metazoa</taxon>
        <taxon>Cnidaria</taxon>
        <taxon>Anthozoa</taxon>
        <taxon>Hexacorallia</taxon>
        <taxon>Scleractinia</taxon>
        <taxon>Astrocoeniina</taxon>
        <taxon>Pocilloporidae</taxon>
        <taxon>Stylophora</taxon>
    </lineage>
</organism>
<dbReference type="InterPro" id="IPR036389">
    <property type="entry name" value="RNase_III_sf"/>
</dbReference>
<dbReference type="Pfam" id="PF02170">
    <property type="entry name" value="PAZ"/>
    <property type="match status" value="1"/>
</dbReference>
<evidence type="ECO:0000259" key="19">
    <source>
        <dbReference type="PROSITE" id="PS50142"/>
    </source>
</evidence>
<dbReference type="InterPro" id="IPR000210">
    <property type="entry name" value="BTB/POZ_dom"/>
</dbReference>
<dbReference type="FunFam" id="1.10.1520.10:FF:000004">
    <property type="entry name" value="Endoribonuclease dicer-like 1"/>
    <property type="match status" value="1"/>
</dbReference>
<dbReference type="Gene3D" id="2.170.260.10">
    <property type="entry name" value="paz domain"/>
    <property type="match status" value="1"/>
</dbReference>
<dbReference type="Pfam" id="PF20931">
    <property type="entry name" value="Dicer_platform"/>
    <property type="match status" value="1"/>
</dbReference>
<evidence type="ECO:0000259" key="20">
    <source>
        <dbReference type="PROSITE" id="PS50821"/>
    </source>
</evidence>
<dbReference type="CDD" id="cd00593">
    <property type="entry name" value="RIBOc"/>
    <property type="match status" value="2"/>
</dbReference>
<dbReference type="SMART" id="SM00875">
    <property type="entry name" value="BACK"/>
    <property type="match status" value="1"/>
</dbReference>
<evidence type="ECO:0000256" key="11">
    <source>
        <dbReference type="ARBA" id="ARBA00022840"/>
    </source>
</evidence>
<keyword evidence="3" id="KW-0880">Kelch repeat</keyword>
<evidence type="ECO:0000256" key="7">
    <source>
        <dbReference type="ARBA" id="ARBA00022741"/>
    </source>
</evidence>
<dbReference type="InterPro" id="IPR006652">
    <property type="entry name" value="Kelch_1"/>
</dbReference>
<evidence type="ECO:0000256" key="10">
    <source>
        <dbReference type="ARBA" id="ARBA00022806"/>
    </source>
</evidence>
<dbReference type="Gene3D" id="2.120.10.80">
    <property type="entry name" value="Kelch-type beta propeller"/>
    <property type="match status" value="1"/>
</dbReference>
<dbReference type="OrthoDB" id="1022638at2759"/>
<dbReference type="PROSITE" id="PS50142">
    <property type="entry name" value="RNASE_3_2"/>
    <property type="match status" value="2"/>
</dbReference>
<dbReference type="GO" id="GO:0046872">
    <property type="term" value="F:metal ion binding"/>
    <property type="evidence" value="ECO:0007669"/>
    <property type="project" value="UniProtKB-KW"/>
</dbReference>
<keyword evidence="7" id="KW-0547">Nucleotide-binding</keyword>
<comment type="cofactor">
    <cofactor evidence="1">
        <name>Mn(2+)</name>
        <dbReference type="ChEBI" id="CHEBI:29035"/>
    </cofactor>
</comment>
<evidence type="ECO:0000256" key="16">
    <source>
        <dbReference type="PROSITE-ProRule" id="PRU00657"/>
    </source>
</evidence>
<dbReference type="Gene3D" id="1.25.40.420">
    <property type="match status" value="1"/>
</dbReference>
<feature type="domain" description="BTB" evidence="18">
    <location>
        <begin position="38"/>
        <end position="105"/>
    </location>
</feature>
<dbReference type="GO" id="GO:0005737">
    <property type="term" value="C:cytoplasm"/>
    <property type="evidence" value="ECO:0007669"/>
    <property type="project" value="TreeGrafter"/>
</dbReference>
<dbReference type="GO" id="GO:0004530">
    <property type="term" value="F:deoxyribonuclease I activity"/>
    <property type="evidence" value="ECO:0007669"/>
    <property type="project" value="TreeGrafter"/>
</dbReference>
<dbReference type="PROSITE" id="PS50821">
    <property type="entry name" value="PAZ"/>
    <property type="match status" value="1"/>
</dbReference>
<evidence type="ECO:0000313" key="23">
    <source>
        <dbReference type="Proteomes" id="UP000225706"/>
    </source>
</evidence>
<evidence type="ECO:0000256" key="14">
    <source>
        <dbReference type="ARBA" id="ARBA00023158"/>
    </source>
</evidence>
<keyword evidence="23" id="KW-1185">Reference proteome</keyword>
<keyword evidence="9" id="KW-0378">Hydrolase</keyword>
<comment type="cofactor">
    <cofactor evidence="2">
        <name>Mg(2+)</name>
        <dbReference type="ChEBI" id="CHEBI:18420"/>
    </cofactor>
</comment>
<dbReference type="FunFam" id="1.25.40.420:FF:000001">
    <property type="entry name" value="Kelch-like family member 12"/>
    <property type="match status" value="1"/>
</dbReference>
<dbReference type="Proteomes" id="UP000225706">
    <property type="component" value="Unassembled WGS sequence"/>
</dbReference>
<dbReference type="GO" id="GO:0030422">
    <property type="term" value="P:siRNA processing"/>
    <property type="evidence" value="ECO:0007669"/>
    <property type="project" value="InterPro"/>
</dbReference>
<evidence type="ECO:0000259" key="21">
    <source>
        <dbReference type="PROSITE" id="PS51327"/>
    </source>
</evidence>
<keyword evidence="6" id="KW-0677">Repeat</keyword>
<dbReference type="InterPro" id="IPR000999">
    <property type="entry name" value="RNase_III_dom"/>
</dbReference>
<keyword evidence="14" id="KW-0943">RNA-mediated gene silencing</keyword>
<dbReference type="SUPFAM" id="SSF54695">
    <property type="entry name" value="POZ domain"/>
    <property type="match status" value="1"/>
</dbReference>
<dbReference type="PANTHER" id="PTHR14950:SF37">
    <property type="entry name" value="ENDORIBONUCLEASE DICER"/>
    <property type="match status" value="1"/>
</dbReference>
<dbReference type="InterPro" id="IPR036085">
    <property type="entry name" value="PAZ_dom_sf"/>
</dbReference>
<dbReference type="SUPFAM" id="SSF50965">
    <property type="entry name" value="Galactose oxidase, central domain"/>
    <property type="match status" value="1"/>
</dbReference>
<dbReference type="InterPro" id="IPR011705">
    <property type="entry name" value="BACK"/>
</dbReference>
<dbReference type="Pfam" id="PF00636">
    <property type="entry name" value="Ribonuclease_3"/>
    <property type="match status" value="2"/>
</dbReference>